<keyword evidence="1" id="KW-0812">Transmembrane</keyword>
<dbReference type="RefSeq" id="WP_183992877.1">
    <property type="nucleotide sequence ID" value="NZ_BMHW01000002.1"/>
</dbReference>
<name>A0A7W9Y6Y5_9HYPH</name>
<proteinExistence type="predicted"/>
<dbReference type="Pfam" id="PF07811">
    <property type="entry name" value="TadE"/>
    <property type="match status" value="1"/>
</dbReference>
<comment type="caution">
    <text evidence="3">The sequence shown here is derived from an EMBL/GenBank/DDBJ whole genome shotgun (WGS) entry which is preliminary data.</text>
</comment>
<organism evidence="3 4">
    <name type="scientific">Rhizobium wenxiniae</name>
    <dbReference type="NCBI Taxonomy" id="1737357"/>
    <lineage>
        <taxon>Bacteria</taxon>
        <taxon>Pseudomonadati</taxon>
        <taxon>Pseudomonadota</taxon>
        <taxon>Alphaproteobacteria</taxon>
        <taxon>Hyphomicrobiales</taxon>
        <taxon>Rhizobiaceae</taxon>
        <taxon>Rhizobium/Agrobacterium group</taxon>
        <taxon>Rhizobium</taxon>
    </lineage>
</organism>
<feature type="transmembrane region" description="Helical" evidence="1">
    <location>
        <begin position="21"/>
        <end position="45"/>
    </location>
</feature>
<dbReference type="Proteomes" id="UP000547879">
    <property type="component" value="Unassembled WGS sequence"/>
</dbReference>
<evidence type="ECO:0000313" key="4">
    <source>
        <dbReference type="Proteomes" id="UP000547879"/>
    </source>
</evidence>
<dbReference type="EMBL" id="JACHEG010000002">
    <property type="protein sequence ID" value="MBB6163116.1"/>
    <property type="molecule type" value="Genomic_DNA"/>
</dbReference>
<evidence type="ECO:0000313" key="3">
    <source>
        <dbReference type="EMBL" id="MBB6163116.1"/>
    </source>
</evidence>
<keyword evidence="1" id="KW-0472">Membrane</keyword>
<sequence>MRAKLQKILSRLPLTEQMRRFASDVQGIGGVEFALIAPLLLFLYITSFELTIGLSVSKRVTRTASTVADLVTQQAKVTTSDLQQMTSVANAIFTPYQPQNLKMKITGVTIDASSNPTVAWSWAQDGSRPYSNGSTVNVPTDMRSASTFLVRAEVSVTHQLLMFMPGLMPSSLQTITLNREFYYRQRVGTSITCDGC</sequence>
<evidence type="ECO:0000256" key="1">
    <source>
        <dbReference type="SAM" id="Phobius"/>
    </source>
</evidence>
<gene>
    <name evidence="3" type="ORF">HNQ72_002934</name>
</gene>
<keyword evidence="4" id="KW-1185">Reference proteome</keyword>
<accession>A0A7W9Y6Y5</accession>
<keyword evidence="1" id="KW-1133">Transmembrane helix</keyword>
<protein>
    <submittedName>
        <fullName evidence="3">Flp pilus assembly protein TadG</fullName>
    </submittedName>
</protein>
<feature type="domain" description="TadE-like" evidence="2">
    <location>
        <begin position="31"/>
        <end position="68"/>
    </location>
</feature>
<reference evidence="3 4" key="1">
    <citation type="submission" date="2020-08" db="EMBL/GenBank/DDBJ databases">
        <title>Genomic Encyclopedia of Type Strains, Phase IV (KMG-IV): sequencing the most valuable type-strain genomes for metagenomic binning, comparative biology and taxonomic classification.</title>
        <authorList>
            <person name="Goeker M."/>
        </authorList>
    </citation>
    <scope>NUCLEOTIDE SEQUENCE [LARGE SCALE GENOMIC DNA]</scope>
    <source>
        <strain evidence="3 4">DSM 100734</strain>
    </source>
</reference>
<dbReference type="InterPro" id="IPR012495">
    <property type="entry name" value="TadE-like_dom"/>
</dbReference>
<dbReference type="AlphaFoldDB" id="A0A7W9Y6Y5"/>
<evidence type="ECO:0000259" key="2">
    <source>
        <dbReference type="Pfam" id="PF07811"/>
    </source>
</evidence>